<evidence type="ECO:0000256" key="4">
    <source>
        <dbReference type="ARBA" id="ARBA00022692"/>
    </source>
</evidence>
<evidence type="ECO:0000256" key="1">
    <source>
        <dbReference type="ARBA" id="ARBA00004651"/>
    </source>
</evidence>
<evidence type="ECO:0000256" key="7">
    <source>
        <dbReference type="RuleBase" id="RU363032"/>
    </source>
</evidence>
<feature type="transmembrane region" description="Helical" evidence="7">
    <location>
        <begin position="115"/>
        <end position="135"/>
    </location>
</feature>
<comment type="subcellular location">
    <subcellularLocation>
        <location evidence="1 7">Cell membrane</location>
        <topology evidence="1 7">Multi-pass membrane protein</topology>
    </subcellularLocation>
</comment>
<dbReference type="EMBL" id="BMQL01000024">
    <property type="protein sequence ID" value="GGR20284.1"/>
    <property type="molecule type" value="Genomic_DNA"/>
</dbReference>
<proteinExistence type="inferred from homology"/>
<dbReference type="PANTHER" id="PTHR30193:SF41">
    <property type="entry name" value="DIACETYLCHITOBIOSE UPTAKE SYSTEM PERMEASE PROTEIN NGCF"/>
    <property type="match status" value="1"/>
</dbReference>
<dbReference type="CDD" id="cd06261">
    <property type="entry name" value="TM_PBP2"/>
    <property type="match status" value="1"/>
</dbReference>
<keyword evidence="10" id="KW-1185">Reference proteome</keyword>
<comment type="caution">
    <text evidence="9">The sequence shown here is derived from an EMBL/GenBank/DDBJ whole genome shotgun (WGS) entry which is preliminary data.</text>
</comment>
<feature type="domain" description="ABC transmembrane type-1" evidence="8">
    <location>
        <begin position="78"/>
        <end position="293"/>
    </location>
</feature>
<keyword evidence="5 7" id="KW-1133">Transmembrane helix</keyword>
<keyword evidence="2 7" id="KW-0813">Transport</keyword>
<gene>
    <name evidence="9" type="ORF">GCM10008957_35890</name>
</gene>
<accession>A0A918FA65</accession>
<keyword evidence="6 7" id="KW-0472">Membrane</keyword>
<sequence length="305" mass="32967">MTPAALPTHTQRRRGGQRRREGLTGWAFVLPYALGMLIFIIGPLLAVGAVSLMNWSLLDTPTYAGLSNYRKLLHDPGFLSSLGVTALFTAGIVVLNISAALGLSGLMNLKLAGISAFRTAVFSPVVMPIVAWALVWKFLLQPVGPVNTALQHAGVSGANLLQVPATALWTVVVIEVIKSVGLNAVIFLSALQGVPPELLEAGRLDGANRWQSFTRLVLPLISPTFFLVFIITLIGALKVFTPVWVLTGGGPSDATTTLLVYLYKQGFGFFDFGYASVIAVVLFVLILLMTSLQWALRRRLVFYEE</sequence>
<keyword evidence="4 7" id="KW-0812">Transmembrane</keyword>
<evidence type="ECO:0000313" key="9">
    <source>
        <dbReference type="EMBL" id="GGR20284.1"/>
    </source>
</evidence>
<dbReference type="SUPFAM" id="SSF161098">
    <property type="entry name" value="MetI-like"/>
    <property type="match status" value="1"/>
</dbReference>
<evidence type="ECO:0000313" key="10">
    <source>
        <dbReference type="Proteomes" id="UP000603865"/>
    </source>
</evidence>
<feature type="transmembrane region" description="Helical" evidence="7">
    <location>
        <begin position="167"/>
        <end position="191"/>
    </location>
</feature>
<evidence type="ECO:0000256" key="3">
    <source>
        <dbReference type="ARBA" id="ARBA00022475"/>
    </source>
</evidence>
<dbReference type="AlphaFoldDB" id="A0A918FA65"/>
<feature type="transmembrane region" description="Helical" evidence="7">
    <location>
        <begin position="212"/>
        <end position="237"/>
    </location>
</feature>
<dbReference type="Proteomes" id="UP000603865">
    <property type="component" value="Unassembled WGS sequence"/>
</dbReference>
<evidence type="ECO:0000256" key="6">
    <source>
        <dbReference type="ARBA" id="ARBA00023136"/>
    </source>
</evidence>
<feature type="transmembrane region" description="Helical" evidence="7">
    <location>
        <begin position="78"/>
        <end position="103"/>
    </location>
</feature>
<keyword evidence="3" id="KW-1003">Cell membrane</keyword>
<reference evidence="9" key="1">
    <citation type="journal article" date="2014" name="Int. J. Syst. Evol. Microbiol.">
        <title>Complete genome sequence of Corynebacterium casei LMG S-19264T (=DSM 44701T), isolated from a smear-ripened cheese.</title>
        <authorList>
            <consortium name="US DOE Joint Genome Institute (JGI-PGF)"/>
            <person name="Walter F."/>
            <person name="Albersmeier A."/>
            <person name="Kalinowski J."/>
            <person name="Ruckert C."/>
        </authorList>
    </citation>
    <scope>NUCLEOTIDE SEQUENCE</scope>
    <source>
        <strain evidence="9">JCM 31311</strain>
    </source>
</reference>
<organism evidence="9 10">
    <name type="scientific">Deinococcus ruber</name>
    <dbReference type="NCBI Taxonomy" id="1848197"/>
    <lineage>
        <taxon>Bacteria</taxon>
        <taxon>Thermotogati</taxon>
        <taxon>Deinococcota</taxon>
        <taxon>Deinococci</taxon>
        <taxon>Deinococcales</taxon>
        <taxon>Deinococcaceae</taxon>
        <taxon>Deinococcus</taxon>
    </lineage>
</organism>
<name>A0A918FA65_9DEIO</name>
<dbReference type="InterPro" id="IPR035906">
    <property type="entry name" value="MetI-like_sf"/>
</dbReference>
<evidence type="ECO:0000256" key="2">
    <source>
        <dbReference type="ARBA" id="ARBA00022448"/>
    </source>
</evidence>
<comment type="similarity">
    <text evidence="7">Belongs to the binding-protein-dependent transport system permease family.</text>
</comment>
<dbReference type="GO" id="GO:0005886">
    <property type="term" value="C:plasma membrane"/>
    <property type="evidence" value="ECO:0007669"/>
    <property type="project" value="UniProtKB-SubCell"/>
</dbReference>
<protein>
    <submittedName>
        <fullName evidence="9">Sugar ABC transporter permease</fullName>
    </submittedName>
</protein>
<dbReference type="PROSITE" id="PS50928">
    <property type="entry name" value="ABC_TM1"/>
    <property type="match status" value="1"/>
</dbReference>
<dbReference type="InterPro" id="IPR000515">
    <property type="entry name" value="MetI-like"/>
</dbReference>
<dbReference type="Gene3D" id="1.10.3720.10">
    <property type="entry name" value="MetI-like"/>
    <property type="match status" value="1"/>
</dbReference>
<reference evidence="9" key="2">
    <citation type="submission" date="2020-09" db="EMBL/GenBank/DDBJ databases">
        <authorList>
            <person name="Sun Q."/>
            <person name="Ohkuma M."/>
        </authorList>
    </citation>
    <scope>NUCLEOTIDE SEQUENCE</scope>
    <source>
        <strain evidence="9">JCM 31311</strain>
    </source>
</reference>
<feature type="transmembrane region" description="Helical" evidence="7">
    <location>
        <begin position="272"/>
        <end position="296"/>
    </location>
</feature>
<dbReference type="PANTHER" id="PTHR30193">
    <property type="entry name" value="ABC TRANSPORTER PERMEASE PROTEIN"/>
    <property type="match status" value="1"/>
</dbReference>
<dbReference type="Pfam" id="PF00528">
    <property type="entry name" value="BPD_transp_1"/>
    <property type="match status" value="1"/>
</dbReference>
<evidence type="ECO:0000259" key="8">
    <source>
        <dbReference type="PROSITE" id="PS50928"/>
    </source>
</evidence>
<feature type="transmembrane region" description="Helical" evidence="7">
    <location>
        <begin position="28"/>
        <end position="58"/>
    </location>
</feature>
<dbReference type="GO" id="GO:0055085">
    <property type="term" value="P:transmembrane transport"/>
    <property type="evidence" value="ECO:0007669"/>
    <property type="project" value="InterPro"/>
</dbReference>
<dbReference type="RefSeq" id="WP_189091881.1">
    <property type="nucleotide sequence ID" value="NZ_BMQL01000024.1"/>
</dbReference>
<dbReference type="InterPro" id="IPR051393">
    <property type="entry name" value="ABC_transporter_permease"/>
</dbReference>
<evidence type="ECO:0000256" key="5">
    <source>
        <dbReference type="ARBA" id="ARBA00022989"/>
    </source>
</evidence>